<dbReference type="SUPFAM" id="SSF54001">
    <property type="entry name" value="Cysteine proteinases"/>
    <property type="match status" value="1"/>
</dbReference>
<dbReference type="SMART" id="SM00848">
    <property type="entry name" value="Inhibitor_I29"/>
    <property type="match status" value="1"/>
</dbReference>
<dbReference type="OrthoDB" id="6424705at2759"/>
<evidence type="ECO:0000259" key="1">
    <source>
        <dbReference type="SMART" id="SM00848"/>
    </source>
</evidence>
<evidence type="ECO:0000313" key="2">
    <source>
        <dbReference type="EMBL" id="RWS22538.1"/>
    </source>
</evidence>
<organism evidence="2 3">
    <name type="scientific">Leptotrombidium deliense</name>
    <dbReference type="NCBI Taxonomy" id="299467"/>
    <lineage>
        <taxon>Eukaryota</taxon>
        <taxon>Metazoa</taxon>
        <taxon>Ecdysozoa</taxon>
        <taxon>Arthropoda</taxon>
        <taxon>Chelicerata</taxon>
        <taxon>Arachnida</taxon>
        <taxon>Acari</taxon>
        <taxon>Acariformes</taxon>
        <taxon>Trombidiformes</taxon>
        <taxon>Prostigmata</taxon>
        <taxon>Anystina</taxon>
        <taxon>Parasitengona</taxon>
        <taxon>Trombiculoidea</taxon>
        <taxon>Trombiculidae</taxon>
        <taxon>Leptotrombidium</taxon>
    </lineage>
</organism>
<dbReference type="Gene3D" id="1.10.287.2250">
    <property type="match status" value="1"/>
</dbReference>
<dbReference type="InterPro" id="IPR013201">
    <property type="entry name" value="Prot_inhib_I29"/>
</dbReference>
<name>A0A443S4Q6_9ACAR</name>
<evidence type="ECO:0000313" key="3">
    <source>
        <dbReference type="Proteomes" id="UP000288716"/>
    </source>
</evidence>
<gene>
    <name evidence="2" type="ORF">B4U80_05194</name>
</gene>
<sequence length="74" mass="8536">MSQTFAYDQINGEAFSHNKIYNNQKEESYRRSIFVDNLKKIVKHNLEADLGLHSYVLGVNKFADLVSTQNRTAN</sequence>
<dbReference type="EMBL" id="NCKV01008501">
    <property type="protein sequence ID" value="RWS22538.1"/>
    <property type="molecule type" value="Genomic_DNA"/>
</dbReference>
<accession>A0A443S4Q6</accession>
<dbReference type="InterPro" id="IPR038765">
    <property type="entry name" value="Papain-like_cys_pep_sf"/>
</dbReference>
<comment type="caution">
    <text evidence="2">The sequence shown here is derived from an EMBL/GenBank/DDBJ whole genome shotgun (WGS) entry which is preliminary data.</text>
</comment>
<dbReference type="Pfam" id="PF08246">
    <property type="entry name" value="Inhibitor_I29"/>
    <property type="match status" value="1"/>
</dbReference>
<proteinExistence type="predicted"/>
<keyword evidence="3" id="KW-1185">Reference proteome</keyword>
<protein>
    <recommendedName>
        <fullName evidence="1">Cathepsin propeptide inhibitor domain-containing protein</fullName>
    </recommendedName>
</protein>
<feature type="domain" description="Cathepsin propeptide inhibitor" evidence="1">
    <location>
        <begin position="16"/>
        <end position="70"/>
    </location>
</feature>
<dbReference type="STRING" id="299467.A0A443S4Q6"/>
<dbReference type="AlphaFoldDB" id="A0A443S4Q6"/>
<dbReference type="VEuPathDB" id="VectorBase:LDEU009502"/>
<dbReference type="Proteomes" id="UP000288716">
    <property type="component" value="Unassembled WGS sequence"/>
</dbReference>
<reference evidence="2 3" key="1">
    <citation type="journal article" date="2018" name="Gigascience">
        <title>Genomes of trombidid mites reveal novel predicted allergens and laterally-transferred genes associated with secondary metabolism.</title>
        <authorList>
            <person name="Dong X."/>
            <person name="Chaisiri K."/>
            <person name="Xia D."/>
            <person name="Armstrong S.D."/>
            <person name="Fang Y."/>
            <person name="Donnelly M.J."/>
            <person name="Kadowaki T."/>
            <person name="McGarry J.W."/>
            <person name="Darby A.C."/>
            <person name="Makepeace B.L."/>
        </authorList>
    </citation>
    <scope>NUCLEOTIDE SEQUENCE [LARGE SCALE GENOMIC DNA]</scope>
    <source>
        <strain evidence="2">UoL-UT</strain>
    </source>
</reference>